<dbReference type="Gene3D" id="3.30.9.10">
    <property type="entry name" value="D-Amino Acid Oxidase, subunit A, domain 2"/>
    <property type="match status" value="1"/>
</dbReference>
<dbReference type="AlphaFoldDB" id="A0A7G5ILJ7"/>
<dbReference type="KEGG" id="sand:H3309_07240"/>
<dbReference type="GO" id="GO:0016491">
    <property type="term" value="F:oxidoreductase activity"/>
    <property type="evidence" value="ECO:0007669"/>
    <property type="project" value="UniProtKB-KW"/>
</dbReference>
<keyword evidence="4" id="KW-1185">Reference proteome</keyword>
<keyword evidence="1" id="KW-0560">Oxidoreductase</keyword>
<feature type="domain" description="FAD dependent oxidoreductase" evidence="2">
    <location>
        <begin position="5"/>
        <end position="367"/>
    </location>
</feature>
<dbReference type="SUPFAM" id="SSF51905">
    <property type="entry name" value="FAD/NAD(P)-binding domain"/>
    <property type="match status" value="1"/>
</dbReference>
<evidence type="ECO:0000313" key="4">
    <source>
        <dbReference type="Proteomes" id="UP000515292"/>
    </source>
</evidence>
<gene>
    <name evidence="3" type="ORF">H3309_07240</name>
</gene>
<reference evidence="3 4" key="1">
    <citation type="submission" date="2020-07" db="EMBL/GenBank/DDBJ databases">
        <title>Complete genome sequence for Sandaracinobacter sp. M6.</title>
        <authorList>
            <person name="Tang Y."/>
            <person name="Liu Q."/>
            <person name="Guo Z."/>
            <person name="Lei P."/>
            <person name="Huang B."/>
        </authorList>
    </citation>
    <scope>NUCLEOTIDE SEQUENCE [LARGE SCALE GENOMIC DNA]</scope>
    <source>
        <strain evidence="3 4">M6</strain>
    </source>
</reference>
<dbReference type="Pfam" id="PF01266">
    <property type="entry name" value="DAO"/>
    <property type="match status" value="1"/>
</dbReference>
<dbReference type="PANTHER" id="PTHR13847">
    <property type="entry name" value="SARCOSINE DEHYDROGENASE-RELATED"/>
    <property type="match status" value="1"/>
</dbReference>
<sequence>MSGFDIAIVGAGIGGASLAWALLRRAPGTRVLLLEAEEAPGYHTTGRSAAFYAETYGGPTVQPLTSASKAFFMNPPAGFCDTALVAPRGAMHICNTGSLVKIEGIDDPPGMAPVQGPAALEALEAEFVAGGVAYQRLGPAGVKAKLPWLRESWATMALWEPGCADIDVAALHQSYLRGAKAAGMVMATRARLEGLVRRDGVWRLATTAGGFEAAVVVNAAGAWADDVAAMADAVTVGIAPLRRTIVVAEVEPAAPADMPVVMDAGGALYFKPDGGKLWISPHDESPDVAHDVQPDEIDMGIAIDRFEQLCDWPVKRISARWAGLRCFAGDRLPVIGFDARAEGFFWCAGQGGWGIQTAPAAADLGAALLLGETPDLDAGPYAAQRFAL</sequence>
<dbReference type="Gene3D" id="3.50.50.60">
    <property type="entry name" value="FAD/NAD(P)-binding domain"/>
    <property type="match status" value="2"/>
</dbReference>
<evidence type="ECO:0000313" key="3">
    <source>
        <dbReference type="EMBL" id="QMW24239.1"/>
    </source>
</evidence>
<dbReference type="InterPro" id="IPR006076">
    <property type="entry name" value="FAD-dep_OxRdtase"/>
</dbReference>
<protein>
    <submittedName>
        <fullName evidence="3">FAD-binding oxidoreductase</fullName>
    </submittedName>
</protein>
<dbReference type="Proteomes" id="UP000515292">
    <property type="component" value="Chromosome"/>
</dbReference>
<dbReference type="InterPro" id="IPR036188">
    <property type="entry name" value="FAD/NAD-bd_sf"/>
</dbReference>
<proteinExistence type="predicted"/>
<dbReference type="PANTHER" id="PTHR13847:SF287">
    <property type="entry name" value="FAD-DEPENDENT OXIDOREDUCTASE DOMAIN-CONTAINING PROTEIN 1"/>
    <property type="match status" value="1"/>
</dbReference>
<organism evidence="3 4">
    <name type="scientific">Sandaracinobacteroides saxicola</name>
    <dbReference type="NCBI Taxonomy" id="2759707"/>
    <lineage>
        <taxon>Bacteria</taxon>
        <taxon>Pseudomonadati</taxon>
        <taxon>Pseudomonadota</taxon>
        <taxon>Alphaproteobacteria</taxon>
        <taxon>Sphingomonadales</taxon>
        <taxon>Sphingosinicellaceae</taxon>
        <taxon>Sandaracinobacteroides</taxon>
    </lineage>
</organism>
<name>A0A7G5ILJ7_9SPHN</name>
<evidence type="ECO:0000256" key="1">
    <source>
        <dbReference type="ARBA" id="ARBA00023002"/>
    </source>
</evidence>
<evidence type="ECO:0000259" key="2">
    <source>
        <dbReference type="Pfam" id="PF01266"/>
    </source>
</evidence>
<dbReference type="RefSeq" id="WP_182298082.1">
    <property type="nucleotide sequence ID" value="NZ_CP059851.1"/>
</dbReference>
<dbReference type="GO" id="GO:0005737">
    <property type="term" value="C:cytoplasm"/>
    <property type="evidence" value="ECO:0007669"/>
    <property type="project" value="TreeGrafter"/>
</dbReference>
<accession>A0A7G5ILJ7</accession>
<dbReference type="EMBL" id="CP059851">
    <property type="protein sequence ID" value="QMW24239.1"/>
    <property type="molecule type" value="Genomic_DNA"/>
</dbReference>